<name>A0ABR9IM49_RHIVS</name>
<protein>
    <submittedName>
        <fullName evidence="3">NADP-dependent 3-hydroxy acid dehydrogenase YdfG</fullName>
    </submittedName>
</protein>
<dbReference type="InterPro" id="IPR051911">
    <property type="entry name" value="SDR_oxidoreductase"/>
</dbReference>
<accession>A0ABR9IM49</accession>
<dbReference type="SUPFAM" id="SSF51735">
    <property type="entry name" value="NAD(P)-binding Rossmann-fold domains"/>
    <property type="match status" value="1"/>
</dbReference>
<gene>
    <name evidence="3" type="ORF">H4W29_001435</name>
</gene>
<sequence>MQAVLHYMRKRSSGHCSHVTSMGGIIAMPGIAFHHGSKFAHEGISENLGKWGGSFGIQVTVVEPGDPKRQLLQC</sequence>
<comment type="caution">
    <text evidence="3">The sequence shown here is derived from an EMBL/GenBank/DDBJ whole genome shotgun (WGS) entry which is preliminary data.</text>
</comment>
<comment type="similarity">
    <text evidence="1">Belongs to the short-chain dehydrogenases/reductases (SDR) family.</text>
</comment>
<dbReference type="Pfam" id="PF00106">
    <property type="entry name" value="adh_short"/>
    <property type="match status" value="1"/>
</dbReference>
<evidence type="ECO:0000313" key="4">
    <source>
        <dbReference type="Proteomes" id="UP000620262"/>
    </source>
</evidence>
<dbReference type="PANTHER" id="PTHR43976:SF16">
    <property type="entry name" value="SHORT-CHAIN DEHYDROGENASE_REDUCTASE FAMILY PROTEIN"/>
    <property type="match status" value="1"/>
</dbReference>
<proteinExistence type="inferred from homology"/>
<reference evidence="3 4" key="1">
    <citation type="submission" date="2020-10" db="EMBL/GenBank/DDBJ databases">
        <title>Sequencing the genomes of 1000 actinobacteria strains.</title>
        <authorList>
            <person name="Klenk H.-P."/>
        </authorList>
    </citation>
    <scope>NUCLEOTIDE SEQUENCE [LARGE SCALE GENOMIC DNA]</scope>
    <source>
        <strain evidence="3 4">DSM 7307</strain>
    </source>
</reference>
<evidence type="ECO:0000313" key="3">
    <source>
        <dbReference type="EMBL" id="MBE1504254.1"/>
    </source>
</evidence>
<dbReference type="Proteomes" id="UP000620262">
    <property type="component" value="Unassembled WGS sequence"/>
</dbReference>
<organism evidence="3 4">
    <name type="scientific">Rhizobium viscosum</name>
    <name type="common">Arthrobacter viscosus</name>
    <dbReference type="NCBI Taxonomy" id="1673"/>
    <lineage>
        <taxon>Bacteria</taxon>
        <taxon>Pseudomonadati</taxon>
        <taxon>Pseudomonadota</taxon>
        <taxon>Alphaproteobacteria</taxon>
        <taxon>Hyphomicrobiales</taxon>
        <taxon>Rhizobiaceae</taxon>
        <taxon>Rhizobium/Agrobacterium group</taxon>
        <taxon>Rhizobium</taxon>
    </lineage>
</organism>
<dbReference type="EMBL" id="JADBEC010000001">
    <property type="protein sequence ID" value="MBE1504254.1"/>
    <property type="molecule type" value="Genomic_DNA"/>
</dbReference>
<dbReference type="InterPro" id="IPR036291">
    <property type="entry name" value="NAD(P)-bd_dom_sf"/>
</dbReference>
<dbReference type="Gene3D" id="3.40.50.720">
    <property type="entry name" value="NAD(P)-binding Rossmann-like Domain"/>
    <property type="match status" value="1"/>
</dbReference>
<evidence type="ECO:0000256" key="1">
    <source>
        <dbReference type="ARBA" id="ARBA00006484"/>
    </source>
</evidence>
<keyword evidence="2" id="KW-0560">Oxidoreductase</keyword>
<dbReference type="RefSeq" id="WP_246517133.1">
    <property type="nucleotide sequence ID" value="NZ_BAAAVL010000001.1"/>
</dbReference>
<evidence type="ECO:0000256" key="2">
    <source>
        <dbReference type="ARBA" id="ARBA00023002"/>
    </source>
</evidence>
<dbReference type="PANTHER" id="PTHR43976">
    <property type="entry name" value="SHORT CHAIN DEHYDROGENASE"/>
    <property type="match status" value="1"/>
</dbReference>
<dbReference type="InterPro" id="IPR002347">
    <property type="entry name" value="SDR_fam"/>
</dbReference>
<keyword evidence="4" id="KW-1185">Reference proteome</keyword>